<comment type="caution">
    <text evidence="2">The sequence shown here is derived from an EMBL/GenBank/DDBJ whole genome shotgun (WGS) entry which is preliminary data.</text>
</comment>
<dbReference type="EMBL" id="PHGZ01000017">
    <property type="protein sequence ID" value="PJG82626.1"/>
    <property type="molecule type" value="Genomic_DNA"/>
</dbReference>
<protein>
    <submittedName>
        <fullName evidence="2">TonB-dependent receptor</fullName>
    </submittedName>
</protein>
<feature type="signal peptide" evidence="1">
    <location>
        <begin position="1"/>
        <end position="20"/>
    </location>
</feature>
<name>A0A2M8RUP9_9PAST</name>
<dbReference type="Proteomes" id="UP000230282">
    <property type="component" value="Unassembled WGS sequence"/>
</dbReference>
<dbReference type="InterPro" id="IPR020493">
    <property type="entry name" value="Uncharacterised_HI0310"/>
</dbReference>
<dbReference type="Pfam" id="PF17274">
    <property type="entry name" value="DUF5339"/>
    <property type="match status" value="1"/>
</dbReference>
<dbReference type="AlphaFoldDB" id="A0A2M8RUP9"/>
<accession>A0A2M8RUP9</accession>
<proteinExistence type="predicted"/>
<feature type="chain" id="PRO_5014747446" evidence="1">
    <location>
        <begin position="21"/>
        <end position="86"/>
    </location>
</feature>
<keyword evidence="2" id="KW-0675">Receptor</keyword>
<keyword evidence="1" id="KW-0732">Signal</keyword>
<sequence length="86" mass="9296">MMKKLALTIITTMFAFSAQAGDLSATCKSYFDQIDSFVKSSPQAEAMKPQYDASKTQIAALPVAQQDIMCQQGLDALKQVQAAMGK</sequence>
<evidence type="ECO:0000256" key="1">
    <source>
        <dbReference type="SAM" id="SignalP"/>
    </source>
</evidence>
<evidence type="ECO:0000313" key="2">
    <source>
        <dbReference type="EMBL" id="PJG82626.1"/>
    </source>
</evidence>
<gene>
    <name evidence="2" type="ORF">CVP04_08120</name>
</gene>
<organism evidence="2 3">
    <name type="scientific">Caviibacterium pharyngocola</name>
    <dbReference type="NCBI Taxonomy" id="28159"/>
    <lineage>
        <taxon>Bacteria</taxon>
        <taxon>Pseudomonadati</taxon>
        <taxon>Pseudomonadota</taxon>
        <taxon>Gammaproteobacteria</taxon>
        <taxon>Pasteurellales</taxon>
        <taxon>Pasteurellaceae</taxon>
        <taxon>Caviibacterium</taxon>
    </lineage>
</organism>
<keyword evidence="3" id="KW-1185">Reference proteome</keyword>
<reference evidence="2 3" key="1">
    <citation type="submission" date="2017-11" db="EMBL/GenBank/DDBJ databases">
        <title>Reclassification of Bisgaard taxon 5 as Caviibacterium pharyngocola gen. nov., sp. nov.</title>
        <authorList>
            <person name="Christensen H."/>
        </authorList>
    </citation>
    <scope>NUCLEOTIDE SEQUENCE [LARGE SCALE GENOMIC DNA]</scope>
    <source>
        <strain evidence="2 3">7_3</strain>
    </source>
</reference>
<dbReference type="OrthoDB" id="5678640at2"/>
<evidence type="ECO:0000313" key="3">
    <source>
        <dbReference type="Proteomes" id="UP000230282"/>
    </source>
</evidence>